<proteinExistence type="inferred from homology"/>
<keyword evidence="2" id="KW-0496">Mitochondrion</keyword>
<dbReference type="PANTHER" id="PTHR11362">
    <property type="entry name" value="PHOSPHATIDYLETHANOLAMINE-BINDING PROTEIN"/>
    <property type="match status" value="1"/>
</dbReference>
<evidence type="ECO:0000256" key="2">
    <source>
        <dbReference type="ARBA" id="ARBA00023128"/>
    </source>
</evidence>
<evidence type="ECO:0000313" key="6">
    <source>
        <dbReference type="EMBL" id="WEW61029.1"/>
    </source>
</evidence>
<evidence type="ECO:0000256" key="4">
    <source>
        <dbReference type="ARBA" id="ARBA00038016"/>
    </source>
</evidence>
<dbReference type="Proteomes" id="UP001219355">
    <property type="component" value="Chromosome 4"/>
</dbReference>
<comment type="subcellular location">
    <subcellularLocation>
        <location evidence="1">Mitochondrion</location>
    </subcellularLocation>
</comment>
<organism evidence="6 7">
    <name type="scientific">Emydomyces testavorans</name>
    <dbReference type="NCBI Taxonomy" id="2070801"/>
    <lineage>
        <taxon>Eukaryota</taxon>
        <taxon>Fungi</taxon>
        <taxon>Dikarya</taxon>
        <taxon>Ascomycota</taxon>
        <taxon>Pezizomycotina</taxon>
        <taxon>Eurotiomycetes</taxon>
        <taxon>Eurotiomycetidae</taxon>
        <taxon>Onygenales</taxon>
        <taxon>Nannizziopsiaceae</taxon>
        <taxon>Emydomyces</taxon>
    </lineage>
</organism>
<dbReference type="InterPro" id="IPR008914">
    <property type="entry name" value="PEBP"/>
</dbReference>
<accession>A0AAF0DLJ0</accession>
<dbReference type="Gene3D" id="3.90.280.10">
    <property type="entry name" value="PEBP-like"/>
    <property type="match status" value="1"/>
</dbReference>
<dbReference type="Pfam" id="PF01161">
    <property type="entry name" value="PBP"/>
    <property type="match status" value="1"/>
</dbReference>
<dbReference type="GO" id="GO:0005840">
    <property type="term" value="C:ribosome"/>
    <property type="evidence" value="ECO:0007669"/>
    <property type="project" value="UniProtKB-KW"/>
</dbReference>
<evidence type="ECO:0000256" key="5">
    <source>
        <dbReference type="ARBA" id="ARBA00039444"/>
    </source>
</evidence>
<comment type="similarity">
    <text evidence="4">Belongs to the phosphatidylethanolamine-binding protein family. Mitochondrion-specific ribosomal protein mL38 subfamily.</text>
</comment>
<dbReference type="PANTHER" id="PTHR11362:SF82">
    <property type="entry name" value="PHOSPHATIDYLETHANOLAMINE-BINDING PROTEIN 4"/>
    <property type="match status" value="1"/>
</dbReference>
<dbReference type="InterPro" id="IPR036610">
    <property type="entry name" value="PEBP-like_sf"/>
</dbReference>
<evidence type="ECO:0000313" key="7">
    <source>
        <dbReference type="Proteomes" id="UP001219355"/>
    </source>
</evidence>
<dbReference type="EMBL" id="CP120630">
    <property type="protein sequence ID" value="WEW61029.1"/>
    <property type="molecule type" value="Genomic_DNA"/>
</dbReference>
<comment type="function">
    <text evidence="3">Component of the mitochondrial ribosome (mitoribosome), a dedicated translation machinery responsible for the synthesis of mitochondrial genome-encoded proteins, including at least some of the essential transmembrane subunits of the mitochondrial respiratory chain. The mitoribosomes are attached to the mitochondrial inner membrane and translation products are cotranslationally integrated into the membrane.</text>
</comment>
<name>A0AAF0DLJ0_9EURO</name>
<keyword evidence="6" id="KW-0687">Ribonucleoprotein</keyword>
<dbReference type="CDD" id="cd00866">
    <property type="entry name" value="PEBP_euk"/>
    <property type="match status" value="1"/>
</dbReference>
<sequence length="420" mass="48514">MAPCELASKPLLQCLRLPYRNSFAVLQLQSVCSFSSTPSRLEETQAEPAKPQPFYRAPDPALVTSPRLERRLIRAGKFPIGSRRRRAALQGSLNLPFEQLPYQCFQEARKILLEDRAKKLKQIETERGRLERLRAAKPEDVGGEVQKQTRIKSMEKYLEKMKILADINDPMIKKRFEDGMGDMTKPIYRFLADKKWREYRRLILMQRITQMKVVPDVLAHVNPVVDVTLSFGRKIVQPGEFVNSRVSSMAPSLGIQPFTKGEKLVTIAVVDSDVPNLETDSFDYRCHFLAINVPISPTNTSVSLDKLSTESQILLPWFPPFAQKGSPYHRLSIFIMEQKDQKPLEYKAVAEKVQREDFRLRSLETRHQLKPIGAHLFRTQWDEDMDDTMHKLGIQGADIELKRKRIEPLPYKRRNPASFR</sequence>
<keyword evidence="6" id="KW-0689">Ribosomal protein</keyword>
<keyword evidence="7" id="KW-1185">Reference proteome</keyword>
<protein>
    <recommendedName>
        <fullName evidence="5">Large ribosomal subunit protein mL38</fullName>
    </recommendedName>
</protein>
<dbReference type="Gene3D" id="1.20.58.1180">
    <property type="match status" value="1"/>
</dbReference>
<dbReference type="FunFam" id="1.20.58.1180:FF:000001">
    <property type="entry name" value="Mitochondrial large ribosomal subunit YmL35"/>
    <property type="match status" value="1"/>
</dbReference>
<dbReference type="AlphaFoldDB" id="A0AAF0DLJ0"/>
<dbReference type="SUPFAM" id="SSF49777">
    <property type="entry name" value="PEBP-like"/>
    <property type="match status" value="1"/>
</dbReference>
<dbReference type="GO" id="GO:0005739">
    <property type="term" value="C:mitochondrion"/>
    <property type="evidence" value="ECO:0007669"/>
    <property type="project" value="UniProtKB-SubCell"/>
</dbReference>
<reference evidence="6" key="1">
    <citation type="submission" date="2023-03" db="EMBL/GenBank/DDBJ databases">
        <title>Emydomyces testavorans Genome Sequence.</title>
        <authorList>
            <person name="Hoyer L."/>
        </authorList>
    </citation>
    <scope>NUCLEOTIDE SEQUENCE</scope>
    <source>
        <strain evidence="6">16-2883</strain>
    </source>
</reference>
<gene>
    <name evidence="6" type="primary">MRPL35</name>
    <name evidence="6" type="ORF">PRK78_006518</name>
</gene>
<evidence type="ECO:0000256" key="1">
    <source>
        <dbReference type="ARBA" id="ARBA00004173"/>
    </source>
</evidence>
<dbReference type="InterPro" id="IPR035810">
    <property type="entry name" value="PEBP_euk"/>
</dbReference>
<dbReference type="FunFam" id="3.90.280.10:FF:000004">
    <property type="entry name" value="Mitochondrial large ribosomal subunit YmL35"/>
    <property type="match status" value="1"/>
</dbReference>
<evidence type="ECO:0000256" key="3">
    <source>
        <dbReference type="ARBA" id="ARBA00037226"/>
    </source>
</evidence>